<comment type="similarity">
    <text evidence="1">Belongs to the eukaryotic ribosomal protein eL14 family.</text>
</comment>
<sequence>MVLQRFVEAGRIAYIQEGQYRGKLVSIVDVIDANRCLIDGPESNVPRCQINLKSLHLTKFKISIPYTGSTKVIRKAWINSRVEEKWRSSLWGQKVENKNKRRNMNDFARFKVGKAKQIYNKLRTNAFTTLKNNLKS</sequence>
<dbReference type="CDD" id="cd23702">
    <property type="entry name" value="eL14"/>
    <property type="match status" value="1"/>
</dbReference>
<dbReference type="PANTHER" id="PTHR11127:SF2">
    <property type="entry name" value="LARGE RIBOSOMAL SUBUNIT PROTEIN EL14"/>
    <property type="match status" value="1"/>
</dbReference>
<evidence type="ECO:0000313" key="8">
    <source>
        <dbReference type="Proteomes" id="UP000639338"/>
    </source>
</evidence>
<dbReference type="PANTHER" id="PTHR11127">
    <property type="entry name" value="60S RIBOSOMAL PROTEIN L14"/>
    <property type="match status" value="1"/>
</dbReference>
<accession>A0A834XQM3</accession>
<evidence type="ECO:0000259" key="6">
    <source>
        <dbReference type="Pfam" id="PF01929"/>
    </source>
</evidence>
<evidence type="ECO:0000256" key="5">
    <source>
        <dbReference type="ARBA" id="ARBA00035318"/>
    </source>
</evidence>
<evidence type="ECO:0000313" key="7">
    <source>
        <dbReference type="EMBL" id="KAF7990777.1"/>
    </source>
</evidence>
<dbReference type="EMBL" id="JACMRX010000004">
    <property type="protein sequence ID" value="KAF7990777.1"/>
    <property type="molecule type" value="Genomic_DNA"/>
</dbReference>
<evidence type="ECO:0000256" key="4">
    <source>
        <dbReference type="ARBA" id="ARBA00035215"/>
    </source>
</evidence>
<evidence type="ECO:0000256" key="2">
    <source>
        <dbReference type="ARBA" id="ARBA00022980"/>
    </source>
</evidence>
<evidence type="ECO:0000256" key="3">
    <source>
        <dbReference type="ARBA" id="ARBA00023274"/>
    </source>
</evidence>
<dbReference type="InterPro" id="IPR014722">
    <property type="entry name" value="Rib_uL2_dom2"/>
</dbReference>
<dbReference type="AlphaFoldDB" id="A0A834XQM3"/>
<organism evidence="7 8">
    <name type="scientific">Aphidius gifuensis</name>
    <name type="common">Parasitoid wasp</name>
    <dbReference type="NCBI Taxonomy" id="684658"/>
    <lineage>
        <taxon>Eukaryota</taxon>
        <taxon>Metazoa</taxon>
        <taxon>Ecdysozoa</taxon>
        <taxon>Arthropoda</taxon>
        <taxon>Hexapoda</taxon>
        <taxon>Insecta</taxon>
        <taxon>Pterygota</taxon>
        <taxon>Neoptera</taxon>
        <taxon>Endopterygota</taxon>
        <taxon>Hymenoptera</taxon>
        <taxon>Apocrita</taxon>
        <taxon>Ichneumonoidea</taxon>
        <taxon>Braconidae</taxon>
        <taxon>Aphidiinae</taxon>
        <taxon>Aphidius</taxon>
    </lineage>
</organism>
<keyword evidence="3" id="KW-0687">Ribonucleoprotein</keyword>
<dbReference type="GO" id="GO:0006412">
    <property type="term" value="P:translation"/>
    <property type="evidence" value="ECO:0007669"/>
    <property type="project" value="InterPro"/>
</dbReference>
<dbReference type="GO" id="GO:0003723">
    <property type="term" value="F:RNA binding"/>
    <property type="evidence" value="ECO:0007669"/>
    <property type="project" value="InterPro"/>
</dbReference>
<dbReference type="Proteomes" id="UP000639338">
    <property type="component" value="Unassembled WGS sequence"/>
</dbReference>
<protein>
    <recommendedName>
        <fullName evidence="4">Large ribosomal subunit protein eL14</fullName>
    </recommendedName>
    <alternativeName>
        <fullName evidence="5">60S ribosomal protein L14</fullName>
    </alternativeName>
</protein>
<feature type="domain" description="Large ribosomal subunit protein eL14" evidence="6">
    <location>
        <begin position="46"/>
        <end position="117"/>
    </location>
</feature>
<dbReference type="OrthoDB" id="1875589at2759"/>
<keyword evidence="8" id="KW-1185">Reference proteome</keyword>
<comment type="caution">
    <text evidence="7">The sequence shown here is derived from an EMBL/GenBank/DDBJ whole genome shotgun (WGS) entry which is preliminary data.</text>
</comment>
<gene>
    <name evidence="7" type="ORF">HCN44_000582</name>
</gene>
<dbReference type="Gene3D" id="6.10.250.2270">
    <property type="match status" value="1"/>
</dbReference>
<reference evidence="7 8" key="1">
    <citation type="submission" date="2020-08" db="EMBL/GenBank/DDBJ databases">
        <title>Aphidius gifuensis genome sequencing and assembly.</title>
        <authorList>
            <person name="Du Z."/>
        </authorList>
    </citation>
    <scope>NUCLEOTIDE SEQUENCE [LARGE SCALE GENOMIC DNA]</scope>
    <source>
        <strain evidence="7">YNYX2018</strain>
        <tissue evidence="7">Adults</tissue>
    </source>
</reference>
<dbReference type="GO" id="GO:0003735">
    <property type="term" value="F:structural constituent of ribosome"/>
    <property type="evidence" value="ECO:0007669"/>
    <property type="project" value="InterPro"/>
</dbReference>
<dbReference type="Gene3D" id="2.30.30.30">
    <property type="match status" value="1"/>
</dbReference>
<dbReference type="InterPro" id="IPR039660">
    <property type="entry name" value="Ribosomal_eL14"/>
</dbReference>
<proteinExistence type="inferred from homology"/>
<dbReference type="GO" id="GO:0042273">
    <property type="term" value="P:ribosomal large subunit biogenesis"/>
    <property type="evidence" value="ECO:0007669"/>
    <property type="project" value="TreeGrafter"/>
</dbReference>
<dbReference type="Pfam" id="PF01929">
    <property type="entry name" value="Ribosomal_L14e"/>
    <property type="match status" value="1"/>
</dbReference>
<dbReference type="InterPro" id="IPR002784">
    <property type="entry name" value="Ribosomal_eL14_dom"/>
</dbReference>
<dbReference type="SUPFAM" id="SSF50104">
    <property type="entry name" value="Translation proteins SH3-like domain"/>
    <property type="match status" value="1"/>
</dbReference>
<name>A0A834XQM3_APHGI</name>
<dbReference type="InterPro" id="IPR008991">
    <property type="entry name" value="Translation_prot_SH3-like_sf"/>
</dbReference>
<keyword evidence="2" id="KW-0689">Ribosomal protein</keyword>
<evidence type="ECO:0000256" key="1">
    <source>
        <dbReference type="ARBA" id="ARBA00006592"/>
    </source>
</evidence>
<dbReference type="GO" id="GO:0022625">
    <property type="term" value="C:cytosolic large ribosomal subunit"/>
    <property type="evidence" value="ECO:0007669"/>
    <property type="project" value="TreeGrafter"/>
</dbReference>